<evidence type="ECO:0000313" key="16">
    <source>
        <dbReference type="EMBL" id="CAL5220940.1"/>
    </source>
</evidence>
<feature type="domain" description="Leucine-rich repeat-containing N-terminal plant-type" evidence="15">
    <location>
        <begin position="51"/>
        <end position="88"/>
    </location>
</feature>
<reference evidence="16 17" key="1">
    <citation type="submission" date="2024-06" db="EMBL/GenBank/DDBJ databases">
        <authorList>
            <person name="Kraege A."/>
            <person name="Thomma B."/>
        </authorList>
    </citation>
    <scope>NUCLEOTIDE SEQUENCE [LARGE SCALE GENOMIC DNA]</scope>
</reference>
<gene>
    <name evidence="16" type="primary">g3040</name>
    <name evidence="16" type="ORF">VP750_LOCUS2599</name>
</gene>
<keyword evidence="3" id="KW-0433">Leucine-rich repeat</keyword>
<accession>A0ABP1FLV1</accession>
<evidence type="ECO:0000256" key="8">
    <source>
        <dbReference type="ARBA" id="ARBA00023136"/>
    </source>
</evidence>
<feature type="compositionally biased region" description="Low complexity" evidence="12">
    <location>
        <begin position="544"/>
        <end position="558"/>
    </location>
</feature>
<evidence type="ECO:0000256" key="7">
    <source>
        <dbReference type="ARBA" id="ARBA00022989"/>
    </source>
</evidence>
<evidence type="ECO:0000256" key="13">
    <source>
        <dbReference type="SAM" id="Phobius"/>
    </source>
</evidence>
<dbReference type="PANTHER" id="PTHR27000:SF642">
    <property type="entry name" value="INACTIVE LEUCINE-RICH REPEAT RECEPTOR KINASE XIAO-RELATED"/>
    <property type="match status" value="1"/>
</dbReference>
<dbReference type="InterPro" id="IPR001611">
    <property type="entry name" value="Leu-rich_rpt"/>
</dbReference>
<protein>
    <submittedName>
        <fullName evidence="16">G3040 protein</fullName>
    </submittedName>
</protein>
<evidence type="ECO:0000256" key="10">
    <source>
        <dbReference type="ARBA" id="ARBA00023180"/>
    </source>
</evidence>
<dbReference type="InterPro" id="IPR013210">
    <property type="entry name" value="LRR_N_plant-typ"/>
</dbReference>
<feature type="compositionally biased region" description="Polar residues" evidence="12">
    <location>
        <begin position="711"/>
        <end position="725"/>
    </location>
</feature>
<evidence type="ECO:0000256" key="14">
    <source>
        <dbReference type="SAM" id="SignalP"/>
    </source>
</evidence>
<keyword evidence="6" id="KW-0677">Repeat</keyword>
<keyword evidence="9" id="KW-0675">Receptor</keyword>
<feature type="compositionally biased region" description="Pro residues" evidence="12">
    <location>
        <begin position="559"/>
        <end position="588"/>
    </location>
</feature>
<organism evidence="16 17">
    <name type="scientific">Coccomyxa viridis</name>
    <dbReference type="NCBI Taxonomy" id="1274662"/>
    <lineage>
        <taxon>Eukaryota</taxon>
        <taxon>Viridiplantae</taxon>
        <taxon>Chlorophyta</taxon>
        <taxon>core chlorophytes</taxon>
        <taxon>Trebouxiophyceae</taxon>
        <taxon>Trebouxiophyceae incertae sedis</taxon>
        <taxon>Coccomyxaceae</taxon>
        <taxon>Coccomyxa</taxon>
    </lineage>
</organism>
<dbReference type="InterPro" id="IPR032675">
    <property type="entry name" value="LRR_dom_sf"/>
</dbReference>
<dbReference type="SUPFAM" id="SSF52058">
    <property type="entry name" value="L domain-like"/>
    <property type="match status" value="1"/>
</dbReference>
<evidence type="ECO:0000256" key="6">
    <source>
        <dbReference type="ARBA" id="ARBA00022737"/>
    </source>
</evidence>
<feature type="signal peptide" evidence="14">
    <location>
        <begin position="1"/>
        <end position="40"/>
    </location>
</feature>
<evidence type="ECO:0000256" key="5">
    <source>
        <dbReference type="ARBA" id="ARBA00022729"/>
    </source>
</evidence>
<keyword evidence="8 13" id="KW-0472">Membrane</keyword>
<comment type="caution">
    <text evidence="16">The sequence shown here is derived from an EMBL/GenBank/DDBJ whole genome shotgun (WGS) entry which is preliminary data.</text>
</comment>
<dbReference type="Pfam" id="PF08263">
    <property type="entry name" value="LRRNT_2"/>
    <property type="match status" value="1"/>
</dbReference>
<dbReference type="EMBL" id="CAXHTA020000004">
    <property type="protein sequence ID" value="CAL5220940.1"/>
    <property type="molecule type" value="Genomic_DNA"/>
</dbReference>
<evidence type="ECO:0000259" key="15">
    <source>
        <dbReference type="Pfam" id="PF08263"/>
    </source>
</evidence>
<feature type="region of interest" description="Disordered" evidence="12">
    <location>
        <begin position="538"/>
        <end position="607"/>
    </location>
</feature>
<comment type="subcellular location">
    <subcellularLocation>
        <location evidence="1">Cell membrane</location>
    </subcellularLocation>
    <subcellularLocation>
        <location evidence="2">Cytoplasm</location>
        <location evidence="2">Cytoskeleton</location>
        <location evidence="2">Cilium axoneme</location>
    </subcellularLocation>
    <subcellularLocation>
        <location evidence="11">Endomembrane system</location>
        <topology evidence="11">Single-pass membrane protein</topology>
    </subcellularLocation>
</comment>
<proteinExistence type="predicted"/>
<keyword evidence="10" id="KW-0325">Glycoprotein</keyword>
<evidence type="ECO:0000256" key="12">
    <source>
        <dbReference type="SAM" id="MobiDB-lite"/>
    </source>
</evidence>
<feature type="transmembrane region" description="Helical" evidence="13">
    <location>
        <begin position="611"/>
        <end position="639"/>
    </location>
</feature>
<dbReference type="Proteomes" id="UP001497392">
    <property type="component" value="Unassembled WGS sequence"/>
</dbReference>
<name>A0ABP1FLV1_9CHLO</name>
<feature type="compositionally biased region" description="Low complexity" evidence="12">
    <location>
        <begin position="589"/>
        <end position="602"/>
    </location>
</feature>
<dbReference type="PANTHER" id="PTHR27000">
    <property type="entry name" value="LEUCINE-RICH REPEAT RECEPTOR-LIKE PROTEIN KINASE FAMILY PROTEIN-RELATED"/>
    <property type="match status" value="1"/>
</dbReference>
<keyword evidence="5 14" id="KW-0732">Signal</keyword>
<feature type="compositionally biased region" description="Polar residues" evidence="12">
    <location>
        <begin position="669"/>
        <end position="687"/>
    </location>
</feature>
<evidence type="ECO:0000256" key="4">
    <source>
        <dbReference type="ARBA" id="ARBA00022692"/>
    </source>
</evidence>
<evidence type="ECO:0000256" key="1">
    <source>
        <dbReference type="ARBA" id="ARBA00004236"/>
    </source>
</evidence>
<keyword evidence="4 13" id="KW-0812">Transmembrane</keyword>
<feature type="region of interest" description="Disordered" evidence="12">
    <location>
        <begin position="648"/>
        <end position="777"/>
    </location>
</feature>
<evidence type="ECO:0000256" key="2">
    <source>
        <dbReference type="ARBA" id="ARBA00004430"/>
    </source>
</evidence>
<dbReference type="Pfam" id="PF00560">
    <property type="entry name" value="LRR_1"/>
    <property type="match status" value="1"/>
</dbReference>
<evidence type="ECO:0000256" key="3">
    <source>
        <dbReference type="ARBA" id="ARBA00022614"/>
    </source>
</evidence>
<evidence type="ECO:0000313" key="17">
    <source>
        <dbReference type="Proteomes" id="UP001497392"/>
    </source>
</evidence>
<dbReference type="Gene3D" id="3.80.10.10">
    <property type="entry name" value="Ribonuclease Inhibitor"/>
    <property type="match status" value="1"/>
</dbReference>
<sequence length="777" mass="78339">MPRLPPAHCSRRHRPLLGSSRSTGLHPLVLLLCCILSVSGQSSNPLNGNSDSDGQALQSIRIAFGSPQVLSNWAAGNPCSSNWTGVTCQNINGAPRVTTVALNGVGLSGSLPNDLIKLTALQIMNMSNNAISGSMPGNWGFGDVFTQLQIITLENNKLSGNLPTSYSQGLKSLIVLNLGSNDFSGSLPESWGSPGAFPQLRVLAMRNSSLQGPLPQAWGNSSKAMPSLTILTMDSNKLSGSLPASWSQGFSSLSLLTLAGNQINGTLPPSWGQNSALPKLAILALSNNNVSGTFPDAWASGTAFPSMRGSGNGMVLQPGNPQLSGAIPLGTPYPVLRYNGPSGYSMCSQLPCAPLATAPGPSVALAPAMALAPTLAQAAQASAPGPSVALAPAMAPAPAVALASAPAPAPTEAAGKGQTLVTTFNLQGQGLYPLTDQGKQALLNAVNQTLAAKGAHVANISLGQVTNLASAAPAPSTQIQNVRRRQLLQGAQGSQAQVIVSTISGASSQETQNISNTLQQSVNSGQFANSLRQSGLNVNGVSLGGSSPSSSPAAQSPPAESPGSPPTQAPAQPPAASPSPALPQPPSPQTSGASASGSSAPPSGGGGSGGLGLGAIIGIAVGAAAAIILAGLLVGCLALRSRRRRRADAKTLKSSPSTPAVPPPTSPVLQRQRSMDSSGGSFTKSGNSFTKSGGSFTKSGGSFSNVGARPRSQTEQQMERTSSGKTHVIPYSQYKKSRLDSIRNDLGLQGGGPGQRDRVNGAGDSTPTTPRAGGSGV</sequence>
<keyword evidence="17" id="KW-1185">Reference proteome</keyword>
<evidence type="ECO:0000256" key="11">
    <source>
        <dbReference type="ARBA" id="ARBA00037847"/>
    </source>
</evidence>
<keyword evidence="7 13" id="KW-1133">Transmembrane helix</keyword>
<evidence type="ECO:0000256" key="9">
    <source>
        <dbReference type="ARBA" id="ARBA00023170"/>
    </source>
</evidence>
<feature type="compositionally biased region" description="Low complexity" evidence="12">
    <location>
        <begin position="688"/>
        <end position="704"/>
    </location>
</feature>
<feature type="chain" id="PRO_5045673090" evidence="14">
    <location>
        <begin position="41"/>
        <end position="777"/>
    </location>
</feature>